<protein>
    <recommendedName>
        <fullName evidence="10">Cysteine sulfinic acid decarboxylase</fullName>
    </recommendedName>
</protein>
<dbReference type="InterPro" id="IPR015424">
    <property type="entry name" value="PyrdxlP-dep_Trfase"/>
</dbReference>
<sequence>MAGGPATHRPQCNTTSDTGNHQPTITIRDVSTSAQRSIGFINSLNNMLNNLAFNIPGSEGQAERGSPIKSCPGGAFPHTSRPCKTVPTPHKHQINKDGGDAQGCPATECSARVLSLRCAYPMWCVRNFCGLHPTMATNGYHEIAASFHQADTSIHHLKARVKELNGHAAPQNSIANGQVNGHSNGYSNGTGEDGGAGWLLRRVLDLVLKTKLVTGLDASEKVVHFKHPHELKDELDLEVGEEGCSMEEAGRILETAVHYSVKTQHPHFYNQLYGGIDEVALTGAWLTEALNTNSYTFEVAPVFMLVEHRVIEHLVGLLGWSEGDGIFAPGGSISNMYGMVLARYRRHPNIKKTGIFDQKPLVVFTSDQGHYSISKSASWLGLGMDNAVAVATDAQGRMLPAALKEAVAKAREEGKEPFMVNATAGTTVLGAFDPLEELAAVCEGEGLWLHVDACWGGSVILSRRYKHLMKGVDRVDSISWNPHKMLGTSLQCSVFLTKHKDLLKKCNSARATYLFQQDKFYDVGYDTGDKSIQCGRKVDAFKLWVFMKVHGQSLLEARVDAAFHASRHLCTEVKRRGDRFRLVQEPECTNVCFWFIPASMRGKDETPEWWVQLSKVAPSIKERMVQQGTLMVGYSPIAVKKLVNFFRMVTTCTPTPTPAHMDFVLDEIERLGEDL</sequence>
<keyword evidence="5" id="KW-0456">Lyase</keyword>
<evidence type="ECO:0000256" key="3">
    <source>
        <dbReference type="ARBA" id="ARBA00022793"/>
    </source>
</evidence>
<evidence type="ECO:0000256" key="4">
    <source>
        <dbReference type="ARBA" id="ARBA00022898"/>
    </source>
</evidence>
<evidence type="ECO:0000256" key="5">
    <source>
        <dbReference type="ARBA" id="ARBA00023239"/>
    </source>
</evidence>
<proteinExistence type="inferred from homology"/>
<dbReference type="InterPro" id="IPR021115">
    <property type="entry name" value="Pyridoxal-P_BS"/>
</dbReference>
<dbReference type="EMBL" id="JARAKH010000025">
    <property type="protein sequence ID" value="KAK8390280.1"/>
    <property type="molecule type" value="Genomic_DNA"/>
</dbReference>
<evidence type="ECO:0000256" key="6">
    <source>
        <dbReference type="PIRSR" id="PIRSR602129-50"/>
    </source>
</evidence>
<keyword evidence="3" id="KW-0210">Decarboxylase</keyword>
<dbReference type="Pfam" id="PF00282">
    <property type="entry name" value="Pyridoxal_deC"/>
    <property type="match status" value="1"/>
</dbReference>
<dbReference type="PANTHER" id="PTHR45677:SF8">
    <property type="entry name" value="CYSTEINE SULFINIC ACID DECARBOXYLASE"/>
    <property type="match status" value="1"/>
</dbReference>
<organism evidence="8 9">
    <name type="scientific">Scylla paramamosain</name>
    <name type="common">Mud crab</name>
    <dbReference type="NCBI Taxonomy" id="85552"/>
    <lineage>
        <taxon>Eukaryota</taxon>
        <taxon>Metazoa</taxon>
        <taxon>Ecdysozoa</taxon>
        <taxon>Arthropoda</taxon>
        <taxon>Crustacea</taxon>
        <taxon>Multicrustacea</taxon>
        <taxon>Malacostraca</taxon>
        <taxon>Eumalacostraca</taxon>
        <taxon>Eucarida</taxon>
        <taxon>Decapoda</taxon>
        <taxon>Pleocyemata</taxon>
        <taxon>Brachyura</taxon>
        <taxon>Eubrachyura</taxon>
        <taxon>Portunoidea</taxon>
        <taxon>Portunidae</taxon>
        <taxon>Portuninae</taxon>
        <taxon>Scylla</taxon>
    </lineage>
</organism>
<dbReference type="Gene3D" id="3.90.1150.170">
    <property type="match status" value="1"/>
</dbReference>
<dbReference type="Gene3D" id="3.40.640.10">
    <property type="entry name" value="Type I PLP-dependent aspartate aminotransferase-like (Major domain)"/>
    <property type="match status" value="1"/>
</dbReference>
<dbReference type="InterPro" id="IPR002129">
    <property type="entry name" value="PyrdxlP-dep_de-COase"/>
</dbReference>
<dbReference type="InterPro" id="IPR015421">
    <property type="entry name" value="PyrdxlP-dep_Trfase_major"/>
</dbReference>
<dbReference type="GO" id="GO:0019752">
    <property type="term" value="P:carboxylic acid metabolic process"/>
    <property type="evidence" value="ECO:0007669"/>
    <property type="project" value="InterPro"/>
</dbReference>
<feature type="region of interest" description="Disordered" evidence="7">
    <location>
        <begin position="79"/>
        <end position="99"/>
    </location>
</feature>
<evidence type="ECO:0000313" key="9">
    <source>
        <dbReference type="Proteomes" id="UP001487740"/>
    </source>
</evidence>
<name>A0AAW0TRF2_SCYPA</name>
<keyword evidence="4 6" id="KW-0663">Pyridoxal phosphate</keyword>
<feature type="region of interest" description="Disordered" evidence="7">
    <location>
        <begin position="1"/>
        <end position="24"/>
    </location>
</feature>
<dbReference type="CDD" id="cd06450">
    <property type="entry name" value="DOPA_deC_like"/>
    <property type="match status" value="1"/>
</dbReference>
<dbReference type="AlphaFoldDB" id="A0AAW0TRF2"/>
<gene>
    <name evidence="8" type="ORF">O3P69_010160</name>
</gene>
<evidence type="ECO:0000256" key="2">
    <source>
        <dbReference type="ARBA" id="ARBA00009533"/>
    </source>
</evidence>
<comment type="similarity">
    <text evidence="2">Belongs to the group II decarboxylase family.</text>
</comment>
<dbReference type="PROSITE" id="PS00392">
    <property type="entry name" value="DDC_GAD_HDC_YDC"/>
    <property type="match status" value="1"/>
</dbReference>
<comment type="caution">
    <text evidence="8">The sequence shown here is derived from an EMBL/GenBank/DDBJ whole genome shotgun (WGS) entry which is preliminary data.</text>
</comment>
<evidence type="ECO:0000256" key="7">
    <source>
        <dbReference type="SAM" id="MobiDB-lite"/>
    </source>
</evidence>
<feature type="modified residue" description="N6-(pyridoxal phosphate)lysine" evidence="6">
    <location>
        <position position="484"/>
    </location>
</feature>
<keyword evidence="9" id="KW-1185">Reference proteome</keyword>
<accession>A0AAW0TRF2</accession>
<feature type="compositionally biased region" description="Polar residues" evidence="7">
    <location>
        <begin position="10"/>
        <end position="24"/>
    </location>
</feature>
<reference evidence="8 9" key="1">
    <citation type="submission" date="2023-03" db="EMBL/GenBank/DDBJ databases">
        <title>High-quality genome of Scylla paramamosain provides insights in environmental adaptation.</title>
        <authorList>
            <person name="Zhang L."/>
        </authorList>
    </citation>
    <scope>NUCLEOTIDE SEQUENCE [LARGE SCALE GENOMIC DNA]</scope>
    <source>
        <strain evidence="8">LZ_2023a</strain>
        <tissue evidence="8">Muscle</tissue>
    </source>
</reference>
<evidence type="ECO:0008006" key="10">
    <source>
        <dbReference type="Google" id="ProtNLM"/>
    </source>
</evidence>
<dbReference type="PANTHER" id="PTHR45677">
    <property type="entry name" value="GLUTAMATE DECARBOXYLASE-RELATED"/>
    <property type="match status" value="1"/>
</dbReference>
<dbReference type="Proteomes" id="UP001487740">
    <property type="component" value="Unassembled WGS sequence"/>
</dbReference>
<dbReference type="GO" id="GO:0030170">
    <property type="term" value="F:pyridoxal phosphate binding"/>
    <property type="evidence" value="ECO:0007669"/>
    <property type="project" value="InterPro"/>
</dbReference>
<dbReference type="GO" id="GO:0016831">
    <property type="term" value="F:carboxy-lyase activity"/>
    <property type="evidence" value="ECO:0007669"/>
    <property type="project" value="UniProtKB-KW"/>
</dbReference>
<comment type="cofactor">
    <cofactor evidence="1 6">
        <name>pyridoxal 5'-phosphate</name>
        <dbReference type="ChEBI" id="CHEBI:597326"/>
    </cofactor>
</comment>
<evidence type="ECO:0000313" key="8">
    <source>
        <dbReference type="EMBL" id="KAK8390280.1"/>
    </source>
</evidence>
<evidence type="ECO:0000256" key="1">
    <source>
        <dbReference type="ARBA" id="ARBA00001933"/>
    </source>
</evidence>
<dbReference type="GO" id="GO:0005737">
    <property type="term" value="C:cytoplasm"/>
    <property type="evidence" value="ECO:0007669"/>
    <property type="project" value="TreeGrafter"/>
</dbReference>
<dbReference type="SUPFAM" id="SSF53383">
    <property type="entry name" value="PLP-dependent transferases"/>
    <property type="match status" value="1"/>
</dbReference>